<feature type="transmembrane region" description="Helical" evidence="6">
    <location>
        <begin position="245"/>
        <end position="268"/>
    </location>
</feature>
<keyword evidence="9" id="KW-1185">Reference proteome</keyword>
<feature type="domain" description="Major facilitator superfamily (MFS) profile" evidence="7">
    <location>
        <begin position="50"/>
        <end position="543"/>
    </location>
</feature>
<comment type="caution">
    <text evidence="8">The sequence shown here is derived from an EMBL/GenBank/DDBJ whole genome shotgun (WGS) entry which is preliminary data.</text>
</comment>
<dbReference type="CDD" id="cd17502">
    <property type="entry name" value="MFS_Azr1_MDR_like"/>
    <property type="match status" value="1"/>
</dbReference>
<feature type="transmembrane region" description="Helical" evidence="6">
    <location>
        <begin position="139"/>
        <end position="161"/>
    </location>
</feature>
<evidence type="ECO:0000256" key="2">
    <source>
        <dbReference type="ARBA" id="ARBA00022692"/>
    </source>
</evidence>
<dbReference type="InterPro" id="IPR020846">
    <property type="entry name" value="MFS_dom"/>
</dbReference>
<dbReference type="PROSITE" id="PS50850">
    <property type="entry name" value="MFS"/>
    <property type="match status" value="1"/>
</dbReference>
<evidence type="ECO:0000256" key="4">
    <source>
        <dbReference type="ARBA" id="ARBA00023136"/>
    </source>
</evidence>
<dbReference type="GO" id="GO:0022857">
    <property type="term" value="F:transmembrane transporter activity"/>
    <property type="evidence" value="ECO:0007669"/>
    <property type="project" value="InterPro"/>
</dbReference>
<dbReference type="InterPro" id="IPR036259">
    <property type="entry name" value="MFS_trans_sf"/>
</dbReference>
<evidence type="ECO:0000256" key="6">
    <source>
        <dbReference type="SAM" id="Phobius"/>
    </source>
</evidence>
<feature type="transmembrane region" description="Helical" evidence="6">
    <location>
        <begin position="84"/>
        <end position="102"/>
    </location>
</feature>
<feature type="transmembrane region" description="Helical" evidence="6">
    <location>
        <begin position="517"/>
        <end position="539"/>
    </location>
</feature>
<name>A0AAD6STK6_9AGAR</name>
<evidence type="ECO:0000256" key="3">
    <source>
        <dbReference type="ARBA" id="ARBA00022989"/>
    </source>
</evidence>
<proteinExistence type="predicted"/>
<feature type="compositionally biased region" description="Basic and acidic residues" evidence="5">
    <location>
        <begin position="13"/>
        <end position="31"/>
    </location>
</feature>
<dbReference type="AlphaFoldDB" id="A0AAD6STK6"/>
<reference evidence="8" key="1">
    <citation type="submission" date="2023-03" db="EMBL/GenBank/DDBJ databases">
        <title>Massive genome expansion in bonnet fungi (Mycena s.s.) driven by repeated elements and novel gene families across ecological guilds.</title>
        <authorList>
            <consortium name="Lawrence Berkeley National Laboratory"/>
            <person name="Harder C.B."/>
            <person name="Miyauchi S."/>
            <person name="Viragh M."/>
            <person name="Kuo A."/>
            <person name="Thoen E."/>
            <person name="Andreopoulos B."/>
            <person name="Lu D."/>
            <person name="Skrede I."/>
            <person name="Drula E."/>
            <person name="Henrissat B."/>
            <person name="Morin E."/>
            <person name="Kohler A."/>
            <person name="Barry K."/>
            <person name="LaButti K."/>
            <person name="Morin E."/>
            <person name="Salamov A."/>
            <person name="Lipzen A."/>
            <person name="Mereny Z."/>
            <person name="Hegedus B."/>
            <person name="Baldrian P."/>
            <person name="Stursova M."/>
            <person name="Weitz H."/>
            <person name="Taylor A."/>
            <person name="Grigoriev I.V."/>
            <person name="Nagy L.G."/>
            <person name="Martin F."/>
            <person name="Kauserud H."/>
        </authorList>
    </citation>
    <scope>NUCLEOTIDE SEQUENCE</scope>
    <source>
        <strain evidence="8">CBHHK200</strain>
    </source>
</reference>
<evidence type="ECO:0000256" key="1">
    <source>
        <dbReference type="ARBA" id="ARBA00004141"/>
    </source>
</evidence>
<dbReference type="InterPro" id="IPR011701">
    <property type="entry name" value="MFS"/>
</dbReference>
<dbReference type="Proteomes" id="UP001218188">
    <property type="component" value="Unassembled WGS sequence"/>
</dbReference>
<dbReference type="Gene3D" id="1.20.1250.20">
    <property type="entry name" value="MFS general substrate transporter like domains"/>
    <property type="match status" value="1"/>
</dbReference>
<evidence type="ECO:0000256" key="5">
    <source>
        <dbReference type="SAM" id="MobiDB-lite"/>
    </source>
</evidence>
<accession>A0AAD6STK6</accession>
<protein>
    <submittedName>
        <fullName evidence="8">ABC transporter</fullName>
    </submittedName>
</protein>
<evidence type="ECO:0000313" key="8">
    <source>
        <dbReference type="EMBL" id="KAJ7032298.1"/>
    </source>
</evidence>
<evidence type="ECO:0000259" key="7">
    <source>
        <dbReference type="PROSITE" id="PS50850"/>
    </source>
</evidence>
<feature type="region of interest" description="Disordered" evidence="5">
    <location>
        <begin position="1"/>
        <end position="37"/>
    </location>
</feature>
<keyword evidence="2 6" id="KW-0812">Transmembrane</keyword>
<feature type="transmembrane region" description="Helical" evidence="6">
    <location>
        <begin position="47"/>
        <end position="72"/>
    </location>
</feature>
<keyword evidence="4 6" id="KW-0472">Membrane</keyword>
<feature type="transmembrane region" description="Helical" evidence="6">
    <location>
        <begin position="114"/>
        <end position="133"/>
    </location>
</feature>
<feature type="transmembrane region" description="Helical" evidence="6">
    <location>
        <begin position="358"/>
        <end position="376"/>
    </location>
</feature>
<dbReference type="EMBL" id="JARJCM010000074">
    <property type="protein sequence ID" value="KAJ7032298.1"/>
    <property type="molecule type" value="Genomic_DNA"/>
</dbReference>
<feature type="transmembrane region" description="Helical" evidence="6">
    <location>
        <begin position="383"/>
        <end position="403"/>
    </location>
</feature>
<feature type="transmembrane region" description="Helical" evidence="6">
    <location>
        <begin position="203"/>
        <end position="224"/>
    </location>
</feature>
<feature type="transmembrane region" description="Helical" evidence="6">
    <location>
        <begin position="280"/>
        <end position="302"/>
    </location>
</feature>
<feature type="transmembrane region" description="Helical" evidence="6">
    <location>
        <begin position="323"/>
        <end position="346"/>
    </location>
</feature>
<dbReference type="SUPFAM" id="SSF103473">
    <property type="entry name" value="MFS general substrate transporter"/>
    <property type="match status" value="1"/>
</dbReference>
<feature type="transmembrane region" description="Helical" evidence="6">
    <location>
        <begin position="409"/>
        <end position="427"/>
    </location>
</feature>
<dbReference type="PRINTS" id="PR01036">
    <property type="entry name" value="TCRTETB"/>
</dbReference>
<gene>
    <name evidence="8" type="ORF">C8F04DRAFT_1107867</name>
</gene>
<dbReference type="Pfam" id="PF07690">
    <property type="entry name" value="MFS_1"/>
    <property type="match status" value="1"/>
</dbReference>
<dbReference type="PANTHER" id="PTHR23501:SF198">
    <property type="entry name" value="AZOLE RESISTANCE PROTEIN 1-RELATED"/>
    <property type="match status" value="1"/>
</dbReference>
<evidence type="ECO:0000313" key="9">
    <source>
        <dbReference type="Proteomes" id="UP001218188"/>
    </source>
</evidence>
<dbReference type="PANTHER" id="PTHR23501">
    <property type="entry name" value="MAJOR FACILITATOR SUPERFAMILY"/>
    <property type="match status" value="1"/>
</dbReference>
<feature type="transmembrane region" description="Helical" evidence="6">
    <location>
        <begin position="173"/>
        <end position="191"/>
    </location>
</feature>
<organism evidence="8 9">
    <name type="scientific">Mycena alexandri</name>
    <dbReference type="NCBI Taxonomy" id="1745969"/>
    <lineage>
        <taxon>Eukaryota</taxon>
        <taxon>Fungi</taxon>
        <taxon>Dikarya</taxon>
        <taxon>Basidiomycota</taxon>
        <taxon>Agaricomycotina</taxon>
        <taxon>Agaricomycetes</taxon>
        <taxon>Agaricomycetidae</taxon>
        <taxon>Agaricales</taxon>
        <taxon>Marasmiineae</taxon>
        <taxon>Mycenaceae</taxon>
        <taxon>Mycena</taxon>
    </lineage>
</organism>
<dbReference type="GO" id="GO:0005886">
    <property type="term" value="C:plasma membrane"/>
    <property type="evidence" value="ECO:0007669"/>
    <property type="project" value="TreeGrafter"/>
</dbReference>
<keyword evidence="3 6" id="KW-1133">Transmembrane helix</keyword>
<comment type="subcellular location">
    <subcellularLocation>
        <location evidence="1">Membrane</location>
        <topology evidence="1">Multi-pass membrane protein</topology>
    </subcellularLocation>
</comment>
<sequence length="566" mass="60525">MSTQFEPSASPDHTLRESSIRSVSRDEKNADPRVTSDPSTILTGRKLAVVFVAMLLSILLIALDQTILATALPRIASDFDAFSLQGWIASSFVLSETVFLLFYGQVLRIFPAKWVLVSAVTLFEVGSLVSGLGQNVGMIIAGRVVTGVGAAGIYVSILQITAQATRLEDRPPLFALFGAVFGLASVIGPLVGGALTDHVSWRWVFYINLPFGGVSLCGVIFLLKSAPPLGTDPNKRSTRDILRQILRLDYIGATLVAGALTTLVLALQWGGNTKPWGDKAVITCFVVAVVLAVAFISWEIYLNERAMVPTAIFKSPSIYAIQSYAFFNQFSLLLFSYYIPIFYQAARAHSATKSGIDLLPFMLGTVITIMTVGQIVGKFGYYWPFFVVGGIFLAIGSGVLYTINTNTSSANIIGFQILVGIGIGMGLQNTILATQVEFKDSPVLMGQANSMVTFAQLFGGTLGVGVAEPVFASELTKALLKNAPNAPAAIVKESPTAIYTALAKDQIPGVILSYTSALRVVFILGVPAAGFALIATMFIKNIRIPKEGAVTSVDTEMTEKERAGEA</sequence>
<dbReference type="Gene3D" id="1.20.1720.10">
    <property type="entry name" value="Multidrug resistance protein D"/>
    <property type="match status" value="1"/>
</dbReference>